<dbReference type="Gene3D" id="3.40.190.10">
    <property type="entry name" value="Periplasmic binding protein-like II"/>
    <property type="match status" value="2"/>
</dbReference>
<dbReference type="Proteomes" id="UP001596105">
    <property type="component" value="Unassembled WGS sequence"/>
</dbReference>
<evidence type="ECO:0000256" key="1">
    <source>
        <dbReference type="SAM" id="MobiDB-lite"/>
    </source>
</evidence>
<evidence type="ECO:0000256" key="2">
    <source>
        <dbReference type="SAM" id="SignalP"/>
    </source>
</evidence>
<sequence>MIKVNKALGSALIVTSMLTLAACGGNNENASSSNGATTQPSTTAANGETAPASASAPAEKIKITMWSQFADPNSADGGQIGFYKALEATKKQFPNVEIEHAGYANDSYKTKIKAASAANELPDIFFAWGGGFSQPFVEGDRILAIDELAKADGTLDRIVGGTTENFTYNGKLYGLPTNIATAQLYVNKELFEQAGAKLPETWDDLMAAVAALEAKGIQPIALGAKDRWPAMFWNAILNLRMGGAEASSAALKKTGSFDTPEFVEAAKKYKELIDAKAFGERFNGTSYDDSVNMFLTGKAAMLFMGAWVNGQIEGADSLVKGKVVPIKFPTIPGGKGNADEWFGGSGETFLINKNVENVEAVWSVYKFFMETMAREVFIAGSGSSAWKGDLGDTSNVNPLALQIGQLSSTATGFTYWWDQLLAGNDAESMFGALMNFISGKIEPEAYTKELQEKINSGK</sequence>
<feature type="chain" id="PRO_5046006802" evidence="2">
    <location>
        <begin position="22"/>
        <end position="458"/>
    </location>
</feature>
<dbReference type="SUPFAM" id="SSF53850">
    <property type="entry name" value="Periplasmic binding protein-like II"/>
    <property type="match status" value="1"/>
</dbReference>
<protein>
    <submittedName>
        <fullName evidence="3">ABC transporter substrate-binding protein</fullName>
    </submittedName>
</protein>
<evidence type="ECO:0000313" key="3">
    <source>
        <dbReference type="EMBL" id="MFC5469083.1"/>
    </source>
</evidence>
<feature type="region of interest" description="Disordered" evidence="1">
    <location>
        <begin position="28"/>
        <end position="56"/>
    </location>
</feature>
<comment type="caution">
    <text evidence="3">The sequence shown here is derived from an EMBL/GenBank/DDBJ whole genome shotgun (WGS) entry which is preliminary data.</text>
</comment>
<dbReference type="PANTHER" id="PTHR43649">
    <property type="entry name" value="ARABINOSE-BINDING PROTEIN-RELATED"/>
    <property type="match status" value="1"/>
</dbReference>
<proteinExistence type="predicted"/>
<feature type="compositionally biased region" description="Polar residues" evidence="1">
    <location>
        <begin position="37"/>
        <end position="46"/>
    </location>
</feature>
<dbReference type="Pfam" id="PF01547">
    <property type="entry name" value="SBP_bac_1"/>
    <property type="match status" value="1"/>
</dbReference>
<feature type="signal peptide" evidence="2">
    <location>
        <begin position="1"/>
        <end position="21"/>
    </location>
</feature>
<reference evidence="4" key="1">
    <citation type="journal article" date="2019" name="Int. J. Syst. Evol. Microbiol.">
        <title>The Global Catalogue of Microorganisms (GCM) 10K type strain sequencing project: providing services to taxonomists for standard genome sequencing and annotation.</title>
        <authorList>
            <consortium name="The Broad Institute Genomics Platform"/>
            <consortium name="The Broad Institute Genome Sequencing Center for Infectious Disease"/>
            <person name="Wu L."/>
            <person name="Ma J."/>
        </authorList>
    </citation>
    <scope>NUCLEOTIDE SEQUENCE [LARGE SCALE GENOMIC DNA]</scope>
    <source>
        <strain evidence="4">CCUG 57113</strain>
    </source>
</reference>
<dbReference type="RefSeq" id="WP_209748787.1">
    <property type="nucleotide sequence ID" value="NZ_JBHSMH010000025.1"/>
</dbReference>
<keyword evidence="2" id="KW-0732">Signal</keyword>
<name>A0ABW0LTN5_9BACL</name>
<evidence type="ECO:0000313" key="4">
    <source>
        <dbReference type="Proteomes" id="UP001596105"/>
    </source>
</evidence>
<dbReference type="InterPro" id="IPR050490">
    <property type="entry name" value="Bact_solute-bd_prot1"/>
</dbReference>
<dbReference type="PROSITE" id="PS51257">
    <property type="entry name" value="PROKAR_LIPOPROTEIN"/>
    <property type="match status" value="1"/>
</dbReference>
<keyword evidence="4" id="KW-1185">Reference proteome</keyword>
<organism evidence="3 4">
    <name type="scientific">Cohnella suwonensis</name>
    <dbReference type="NCBI Taxonomy" id="696072"/>
    <lineage>
        <taxon>Bacteria</taxon>
        <taxon>Bacillati</taxon>
        <taxon>Bacillota</taxon>
        <taxon>Bacilli</taxon>
        <taxon>Bacillales</taxon>
        <taxon>Paenibacillaceae</taxon>
        <taxon>Cohnella</taxon>
    </lineage>
</organism>
<dbReference type="PANTHER" id="PTHR43649:SF14">
    <property type="entry name" value="BLR3389 PROTEIN"/>
    <property type="match status" value="1"/>
</dbReference>
<accession>A0ABW0LTN5</accession>
<dbReference type="InterPro" id="IPR006059">
    <property type="entry name" value="SBP"/>
</dbReference>
<gene>
    <name evidence="3" type="ORF">ACFPPD_10150</name>
</gene>
<dbReference type="EMBL" id="JBHSMH010000025">
    <property type="protein sequence ID" value="MFC5469083.1"/>
    <property type="molecule type" value="Genomic_DNA"/>
</dbReference>